<keyword evidence="1" id="KW-0175">Coiled coil</keyword>
<dbReference type="Proteomes" id="UP000244827">
    <property type="component" value="Segment"/>
</dbReference>
<gene>
    <name evidence="2" type="ORF">PPSC2_158</name>
</gene>
<organism evidence="2 3">
    <name type="scientific">Pseudomonas phage PPSC2</name>
    <dbReference type="NCBI Taxonomy" id="2041350"/>
    <lineage>
        <taxon>Viruses</taxon>
        <taxon>Duplodnaviria</taxon>
        <taxon>Heunggongvirae</taxon>
        <taxon>Uroviricota</taxon>
        <taxon>Caudoviricetes</taxon>
        <taxon>Vandenendeviridae</taxon>
        <taxon>Gorskivirinae</taxon>
        <taxon>Shenlongvirus</taxon>
        <taxon>Shenlongvirus PPSC2</taxon>
    </lineage>
</organism>
<protein>
    <submittedName>
        <fullName evidence="2">Uncharacterized protein</fullName>
    </submittedName>
</protein>
<accession>A0A2R2YAW9</accession>
<evidence type="ECO:0000313" key="2">
    <source>
        <dbReference type="EMBL" id="ATN92921.1"/>
    </source>
</evidence>
<proteinExistence type="predicted"/>
<keyword evidence="3" id="KW-1185">Reference proteome</keyword>
<evidence type="ECO:0000256" key="1">
    <source>
        <dbReference type="SAM" id="Coils"/>
    </source>
</evidence>
<reference evidence="2 3" key="1">
    <citation type="journal article" date="2018" name="Arch. Virol.">
        <title>Genomic characterization and phylogenetic analysis of the novel Pseudomonas phage PPSC2.</title>
        <authorList>
            <person name="Wu X."/>
            <person name="Wu Y."/>
            <person name="Tang Y."/>
            <person name="Gan B."/>
        </authorList>
    </citation>
    <scope>NUCLEOTIDE SEQUENCE [LARGE SCALE GENOMIC DNA]</scope>
</reference>
<name>A0A2R2YAW9_9CAUD</name>
<feature type="coiled-coil region" evidence="1">
    <location>
        <begin position="69"/>
        <end position="100"/>
    </location>
</feature>
<evidence type="ECO:0000313" key="3">
    <source>
        <dbReference type="Proteomes" id="UP000244827"/>
    </source>
</evidence>
<dbReference type="EMBL" id="MF893340">
    <property type="protein sequence ID" value="ATN92921.1"/>
    <property type="molecule type" value="Genomic_DNA"/>
</dbReference>
<sequence>MKMHTRIKETSVVVDGVSTVTYMAEAKCWWYCFGWQPARRLIEAIKPETRWASTEKLNEYFGHAQDKSITRAQKVIDKLLEEFQSVLDEDSKRKQEKETKQVKYLTYP</sequence>